<feature type="compositionally biased region" description="Low complexity" evidence="1">
    <location>
        <begin position="420"/>
        <end position="438"/>
    </location>
</feature>
<dbReference type="SMART" id="SM00246">
    <property type="entry name" value="WH2"/>
    <property type="match status" value="1"/>
</dbReference>
<evidence type="ECO:0000256" key="1">
    <source>
        <dbReference type="SAM" id="MobiDB-lite"/>
    </source>
</evidence>
<organism evidence="3 4">
    <name type="scientific">Orchesella dallaii</name>
    <dbReference type="NCBI Taxonomy" id="48710"/>
    <lineage>
        <taxon>Eukaryota</taxon>
        <taxon>Metazoa</taxon>
        <taxon>Ecdysozoa</taxon>
        <taxon>Arthropoda</taxon>
        <taxon>Hexapoda</taxon>
        <taxon>Collembola</taxon>
        <taxon>Entomobryomorpha</taxon>
        <taxon>Entomobryoidea</taxon>
        <taxon>Orchesellidae</taxon>
        <taxon>Orchesellinae</taxon>
        <taxon>Orchesella</taxon>
    </lineage>
</organism>
<feature type="compositionally biased region" description="Polar residues" evidence="1">
    <location>
        <begin position="56"/>
        <end position="72"/>
    </location>
</feature>
<keyword evidence="4" id="KW-1185">Reference proteome</keyword>
<protein>
    <recommendedName>
        <fullName evidence="2">WH2 domain-containing protein</fullName>
    </recommendedName>
</protein>
<evidence type="ECO:0000313" key="4">
    <source>
        <dbReference type="Proteomes" id="UP001642540"/>
    </source>
</evidence>
<feature type="compositionally biased region" description="Polar residues" evidence="1">
    <location>
        <begin position="31"/>
        <end position="43"/>
    </location>
</feature>
<evidence type="ECO:0000259" key="2">
    <source>
        <dbReference type="PROSITE" id="PS51082"/>
    </source>
</evidence>
<accession>A0ABP1PQM1</accession>
<evidence type="ECO:0000313" key="3">
    <source>
        <dbReference type="EMBL" id="CAL8072177.1"/>
    </source>
</evidence>
<feature type="compositionally biased region" description="Pro residues" evidence="1">
    <location>
        <begin position="234"/>
        <end position="252"/>
    </location>
</feature>
<feature type="compositionally biased region" description="Pro residues" evidence="1">
    <location>
        <begin position="343"/>
        <end position="373"/>
    </location>
</feature>
<feature type="compositionally biased region" description="Low complexity" evidence="1">
    <location>
        <begin position="137"/>
        <end position="187"/>
    </location>
</feature>
<gene>
    <name evidence="3" type="ORF">ODALV1_LOCUS2038</name>
</gene>
<feature type="domain" description="WH2" evidence="2">
    <location>
        <begin position="34"/>
        <end position="51"/>
    </location>
</feature>
<dbReference type="InterPro" id="IPR003124">
    <property type="entry name" value="WH2_dom"/>
</dbReference>
<feature type="region of interest" description="Disordered" evidence="1">
    <location>
        <begin position="1"/>
        <end position="440"/>
    </location>
</feature>
<feature type="compositionally biased region" description="Pro residues" evidence="1">
    <location>
        <begin position="188"/>
        <end position="197"/>
    </location>
</feature>
<dbReference type="Proteomes" id="UP001642540">
    <property type="component" value="Unassembled WGS sequence"/>
</dbReference>
<reference evidence="3 4" key="1">
    <citation type="submission" date="2024-08" db="EMBL/GenBank/DDBJ databases">
        <authorList>
            <person name="Cucini C."/>
            <person name="Frati F."/>
        </authorList>
    </citation>
    <scope>NUCLEOTIDE SEQUENCE [LARGE SCALE GENOMIC DNA]</scope>
</reference>
<dbReference type="EMBL" id="CAXLJM020000007">
    <property type="protein sequence ID" value="CAL8072177.1"/>
    <property type="molecule type" value="Genomic_DNA"/>
</dbReference>
<feature type="compositionally biased region" description="Low complexity" evidence="1">
    <location>
        <begin position="73"/>
        <end position="87"/>
    </location>
</feature>
<name>A0ABP1PQM1_9HEXA</name>
<feature type="compositionally biased region" description="Pro residues" evidence="1">
    <location>
        <begin position="1"/>
        <end position="17"/>
    </location>
</feature>
<dbReference type="PROSITE" id="PS51082">
    <property type="entry name" value="WH2"/>
    <property type="match status" value="1"/>
</dbReference>
<sequence length="505" mass="51288">MPIPPPPPGPPPPPAPPAFNLKQPVGGGANDPNSRNQLLQSIRQGAKLKKAPVVNDRSSPLVSGGASKNNGRSPMGGNSLGSSSNNSGGFGGGRPAGPGPLGLGDLFAGGIPKLKPVGSSGTRGKGGGLSSLRHELSSSSPSVHNSSNSGETLSINSYNSSNSINIDSRSASGSNSPASIHMSLSNKPAPPPPPPSNLKPSISNPSERKPVNYGKPSVAPKPPGINGGIKSTKPNPPPKLPSLYIPPPPPLPADQVDSGNSTADNSNSMPPTPPSAGGSVNRAQSMRMPRTASPVTPNAASIEYRTMGRSAGREFAAMNASGQPPPPPRIIANGVNRVRMSPLRPPSARPPPPPNKAPPGVPPPPPPSSAPPPPRHRISPAPTPPQLRVNGSLGPLPPVPAGGPPPPPPTRNSSMRSVNSATSITSASSGSGSSSPSIYTGVDLESRFGHLFPSLDELPPPGVFMGIVKTYPSKNAHSIKRQPAPQPPTQMQLGSKMWANNTSTC</sequence>
<comment type="caution">
    <text evidence="3">The sequence shown here is derived from an EMBL/GenBank/DDBJ whole genome shotgun (WGS) entry which is preliminary data.</text>
</comment>
<feature type="compositionally biased region" description="Polar residues" evidence="1">
    <location>
        <begin position="257"/>
        <end position="269"/>
    </location>
</feature>
<proteinExistence type="predicted"/>
<dbReference type="Pfam" id="PF02205">
    <property type="entry name" value="WH2"/>
    <property type="match status" value="1"/>
</dbReference>
<feature type="compositionally biased region" description="Gly residues" evidence="1">
    <location>
        <begin position="88"/>
        <end position="102"/>
    </location>
</feature>
<feature type="compositionally biased region" description="Pro residues" evidence="1">
    <location>
        <begin position="395"/>
        <end position="410"/>
    </location>
</feature>